<comment type="caution">
    <text evidence="1">The sequence shown here is derived from an EMBL/GenBank/DDBJ whole genome shotgun (WGS) entry which is preliminary data.</text>
</comment>
<gene>
    <name evidence="1" type="ORF">S03H2_23319</name>
</gene>
<organism evidence="1">
    <name type="scientific">marine sediment metagenome</name>
    <dbReference type="NCBI Taxonomy" id="412755"/>
    <lineage>
        <taxon>unclassified sequences</taxon>
        <taxon>metagenomes</taxon>
        <taxon>ecological metagenomes</taxon>
    </lineage>
</organism>
<protein>
    <submittedName>
        <fullName evidence="1">Uncharacterized protein</fullName>
    </submittedName>
</protein>
<accession>X1GRH2</accession>
<dbReference type="EMBL" id="BARU01012722">
    <property type="protein sequence ID" value="GAH44224.1"/>
    <property type="molecule type" value="Genomic_DNA"/>
</dbReference>
<evidence type="ECO:0000313" key="1">
    <source>
        <dbReference type="EMBL" id="GAH44224.1"/>
    </source>
</evidence>
<feature type="non-terminal residue" evidence="1">
    <location>
        <position position="30"/>
    </location>
</feature>
<dbReference type="AlphaFoldDB" id="X1GRH2"/>
<name>X1GRH2_9ZZZZ</name>
<reference evidence="1" key="1">
    <citation type="journal article" date="2014" name="Front. Microbiol.">
        <title>High frequency of phylogenetically diverse reductive dehalogenase-homologous genes in deep subseafloor sedimentary metagenomes.</title>
        <authorList>
            <person name="Kawai M."/>
            <person name="Futagami T."/>
            <person name="Toyoda A."/>
            <person name="Takaki Y."/>
            <person name="Nishi S."/>
            <person name="Hori S."/>
            <person name="Arai W."/>
            <person name="Tsubouchi T."/>
            <person name="Morono Y."/>
            <person name="Uchiyama I."/>
            <person name="Ito T."/>
            <person name="Fujiyama A."/>
            <person name="Inagaki F."/>
            <person name="Takami H."/>
        </authorList>
    </citation>
    <scope>NUCLEOTIDE SEQUENCE</scope>
    <source>
        <strain evidence="1">Expedition CK06-06</strain>
    </source>
</reference>
<proteinExistence type="predicted"/>
<sequence length="30" mass="3429">MSIVIPEKPVFSGFDSWRKYQQSAVEKLAS</sequence>